<dbReference type="Pfam" id="PF13843">
    <property type="entry name" value="DDE_Tnp_1_7"/>
    <property type="match status" value="1"/>
</dbReference>
<dbReference type="InterPro" id="IPR029526">
    <property type="entry name" value="PGBD"/>
</dbReference>
<dbReference type="InterPro" id="IPR032718">
    <property type="entry name" value="PGBD4_Znf_C"/>
</dbReference>
<sequence>MAIRWKDKKDVVLLSTIHNPEMVMKNNELKPKVVIDYNDTMGGVDRIDHHLAAYPGGRDSPLEYRISVIRKMFEKCCPSVVAPKVGRPGKTPHPLRLTERHFPELLPPTQKKNAPTRKCAMCSRVRDAKGKKIRRESRYCCPDCDVALSVTPCFRVYHTTLNI</sequence>
<evidence type="ECO:0000259" key="2">
    <source>
        <dbReference type="Pfam" id="PF13843"/>
    </source>
</evidence>
<evidence type="ECO:0000313" key="4">
    <source>
        <dbReference type="Proteomes" id="UP001148838"/>
    </source>
</evidence>
<organism evidence="3 4">
    <name type="scientific">Periplaneta americana</name>
    <name type="common">American cockroach</name>
    <name type="synonym">Blatta americana</name>
    <dbReference type="NCBI Taxonomy" id="6978"/>
    <lineage>
        <taxon>Eukaryota</taxon>
        <taxon>Metazoa</taxon>
        <taxon>Ecdysozoa</taxon>
        <taxon>Arthropoda</taxon>
        <taxon>Hexapoda</taxon>
        <taxon>Insecta</taxon>
        <taxon>Pterygota</taxon>
        <taxon>Neoptera</taxon>
        <taxon>Polyneoptera</taxon>
        <taxon>Dictyoptera</taxon>
        <taxon>Blattodea</taxon>
        <taxon>Blattoidea</taxon>
        <taxon>Blattidae</taxon>
        <taxon>Blattinae</taxon>
        <taxon>Periplaneta</taxon>
    </lineage>
</organism>
<feature type="domain" description="PiggyBac transposable element-derived protein" evidence="2">
    <location>
        <begin position="1"/>
        <end position="58"/>
    </location>
</feature>
<protein>
    <recommendedName>
        <fullName evidence="5">PiggyBac transposable element-derived protein 4</fullName>
    </recommendedName>
</protein>
<comment type="caution">
    <text evidence="3">The sequence shown here is derived from an EMBL/GenBank/DDBJ whole genome shotgun (WGS) entry which is preliminary data.</text>
</comment>
<dbReference type="EMBL" id="JAJSOF020000031">
    <property type="protein sequence ID" value="KAJ4430756.1"/>
    <property type="molecule type" value="Genomic_DNA"/>
</dbReference>
<proteinExistence type="predicted"/>
<keyword evidence="4" id="KW-1185">Reference proteome</keyword>
<dbReference type="Pfam" id="PF13842">
    <property type="entry name" value="zf-Tnp_2"/>
    <property type="match status" value="1"/>
</dbReference>
<dbReference type="PANTHER" id="PTHR46599">
    <property type="entry name" value="PIGGYBAC TRANSPOSABLE ELEMENT-DERIVED PROTEIN 4"/>
    <property type="match status" value="1"/>
</dbReference>
<reference evidence="3 4" key="1">
    <citation type="journal article" date="2022" name="Allergy">
        <title>Genome assembly and annotation of Periplaneta americana reveal a comprehensive cockroach allergen profile.</title>
        <authorList>
            <person name="Wang L."/>
            <person name="Xiong Q."/>
            <person name="Saelim N."/>
            <person name="Wang L."/>
            <person name="Nong W."/>
            <person name="Wan A.T."/>
            <person name="Shi M."/>
            <person name="Liu X."/>
            <person name="Cao Q."/>
            <person name="Hui J.H.L."/>
            <person name="Sookrung N."/>
            <person name="Leung T.F."/>
            <person name="Tungtrongchitr A."/>
            <person name="Tsui S.K.W."/>
        </authorList>
    </citation>
    <scope>NUCLEOTIDE SEQUENCE [LARGE SCALE GENOMIC DNA]</scope>
    <source>
        <strain evidence="3">PWHHKU_190912</strain>
    </source>
</reference>
<evidence type="ECO:0000259" key="1">
    <source>
        <dbReference type="Pfam" id="PF13842"/>
    </source>
</evidence>
<evidence type="ECO:0008006" key="5">
    <source>
        <dbReference type="Google" id="ProtNLM"/>
    </source>
</evidence>
<name>A0ABQ8SA45_PERAM</name>
<feature type="domain" description="PiggyBac transposable element-derived protein 4 C-terminal zinc-finger" evidence="1">
    <location>
        <begin position="110"/>
        <end position="158"/>
    </location>
</feature>
<dbReference type="Proteomes" id="UP001148838">
    <property type="component" value="Unassembled WGS sequence"/>
</dbReference>
<dbReference type="PANTHER" id="PTHR46599:SF3">
    <property type="entry name" value="PIGGYBAC TRANSPOSABLE ELEMENT-DERIVED PROTEIN 4"/>
    <property type="match status" value="1"/>
</dbReference>
<accession>A0ABQ8SA45</accession>
<gene>
    <name evidence="3" type="ORF">ANN_19347</name>
</gene>
<evidence type="ECO:0000313" key="3">
    <source>
        <dbReference type="EMBL" id="KAJ4430756.1"/>
    </source>
</evidence>